<evidence type="ECO:0000313" key="8">
    <source>
        <dbReference type="EMBL" id="ADK82240.1"/>
    </source>
</evidence>
<dbReference type="GO" id="GO:0000105">
    <property type="term" value="P:L-histidine biosynthetic process"/>
    <property type="evidence" value="ECO:0007669"/>
    <property type="project" value="UniProtKB-UniRule"/>
</dbReference>
<dbReference type="HAMAP" id="MF_00076">
    <property type="entry name" value="HisB"/>
    <property type="match status" value="1"/>
</dbReference>
<reference evidence="8 9" key="1">
    <citation type="journal article" date="2010" name="Stand. Genomic Sci.">
        <title>Complete genome sequence of Spirochaeta smaragdinae type strain (SEBR 4228).</title>
        <authorList>
            <person name="Mavromatis K."/>
            <person name="Yasawong M."/>
            <person name="Chertkov O."/>
            <person name="Lapidus A."/>
            <person name="Lucas S."/>
            <person name="Nolan M."/>
            <person name="Del Rio T.G."/>
            <person name="Tice H."/>
            <person name="Cheng J.F."/>
            <person name="Pitluck S."/>
            <person name="Liolios K."/>
            <person name="Ivanova N."/>
            <person name="Tapia R."/>
            <person name="Han C."/>
            <person name="Bruce D."/>
            <person name="Goodwin L."/>
            <person name="Pati A."/>
            <person name="Chen A."/>
            <person name="Palaniappan K."/>
            <person name="Land M."/>
            <person name="Hauser L."/>
            <person name="Chang Y.J."/>
            <person name="Jeffries C.D."/>
            <person name="Detter J.C."/>
            <person name="Rohde M."/>
            <person name="Brambilla E."/>
            <person name="Spring S."/>
            <person name="Goker M."/>
            <person name="Sikorski J."/>
            <person name="Woyke T."/>
            <person name="Bristow J."/>
            <person name="Eisen J.A."/>
            <person name="Markowitz V."/>
            <person name="Hugenholtz P."/>
            <person name="Klenk H.P."/>
            <person name="Kyrpides N.C."/>
        </authorList>
    </citation>
    <scope>NUCLEOTIDE SEQUENCE [LARGE SCALE GENOMIC DNA]</scope>
    <source>
        <strain evidence="9">DSM 11293 / JCM 15392 / SEBR 4228</strain>
    </source>
</reference>
<accession>E1R5B2</accession>
<dbReference type="InterPro" id="IPR038494">
    <property type="entry name" value="IGPD_sf"/>
</dbReference>
<protein>
    <recommendedName>
        <fullName evidence="2 6">Imidazoleglycerol-phosphate dehydratase</fullName>
        <shortName evidence="6">IGPD</shortName>
        <ecNumber evidence="6 7">4.2.1.19</ecNumber>
    </recommendedName>
</protein>
<dbReference type="PROSITE" id="PS00955">
    <property type="entry name" value="IGP_DEHYDRATASE_2"/>
    <property type="match status" value="1"/>
</dbReference>
<keyword evidence="5 6" id="KW-0456">Lyase</keyword>
<comment type="pathway">
    <text evidence="1 6 7">Amino-acid biosynthesis; L-histidine biosynthesis; L-histidine from 5-phospho-alpha-D-ribose 1-diphosphate: step 6/9.</text>
</comment>
<dbReference type="GO" id="GO:0004424">
    <property type="term" value="F:imidazoleglycerol-phosphate dehydratase activity"/>
    <property type="evidence" value="ECO:0007669"/>
    <property type="project" value="UniProtKB-UniRule"/>
</dbReference>
<dbReference type="UniPathway" id="UPA00031">
    <property type="reaction ID" value="UER00011"/>
</dbReference>
<dbReference type="eggNOG" id="COG0131">
    <property type="taxonomic scope" value="Bacteria"/>
</dbReference>
<dbReference type="Proteomes" id="UP000002318">
    <property type="component" value="Chromosome"/>
</dbReference>
<comment type="similarity">
    <text evidence="6 7">Belongs to the imidazoleglycerol-phosphate dehydratase family.</text>
</comment>
<dbReference type="FunFam" id="3.30.230.40:FF:000001">
    <property type="entry name" value="Imidazoleglycerol-phosphate dehydratase HisB"/>
    <property type="match status" value="1"/>
</dbReference>
<evidence type="ECO:0000256" key="1">
    <source>
        <dbReference type="ARBA" id="ARBA00005047"/>
    </source>
</evidence>
<evidence type="ECO:0000256" key="7">
    <source>
        <dbReference type="RuleBase" id="RU000599"/>
    </source>
</evidence>
<dbReference type="InterPro" id="IPR000807">
    <property type="entry name" value="ImidazoleglycerolP_deHydtase"/>
</dbReference>
<dbReference type="PROSITE" id="PS00954">
    <property type="entry name" value="IGP_DEHYDRATASE_1"/>
    <property type="match status" value="1"/>
</dbReference>
<sequence length="196" mass="21384">MSETIRIERNTKETEICVSFEGPESLPGTISTEVPFFDHLLTSMAFHGELGFTISARGDIEVDPHHLVEDTGLVLGDAVRSYVLKKNAIERFGHAVIPMDDALVEVTIDAGGRPYFYMNALFPQSMCGNFDTALLKEFFRAFAVRGGLNLHIDARYGENSHHIAEAAFKALGKALGNALKKKAKGITPSTKGTISV</sequence>
<evidence type="ECO:0000256" key="5">
    <source>
        <dbReference type="ARBA" id="ARBA00023239"/>
    </source>
</evidence>
<comment type="catalytic activity">
    <reaction evidence="6 7">
        <text>D-erythro-1-(imidazol-4-yl)glycerol 3-phosphate = 3-(imidazol-4-yl)-2-oxopropyl phosphate + H2O</text>
        <dbReference type="Rhea" id="RHEA:11040"/>
        <dbReference type="ChEBI" id="CHEBI:15377"/>
        <dbReference type="ChEBI" id="CHEBI:57766"/>
        <dbReference type="ChEBI" id="CHEBI:58278"/>
        <dbReference type="EC" id="4.2.1.19"/>
    </reaction>
</comment>
<keyword evidence="4 6" id="KW-0368">Histidine biosynthesis</keyword>
<dbReference type="AlphaFoldDB" id="E1R5B2"/>
<evidence type="ECO:0000256" key="2">
    <source>
        <dbReference type="ARBA" id="ARBA00016664"/>
    </source>
</evidence>
<dbReference type="OrthoDB" id="9790411at2"/>
<evidence type="ECO:0000256" key="6">
    <source>
        <dbReference type="HAMAP-Rule" id="MF_00076"/>
    </source>
</evidence>
<organism evidence="8 9">
    <name type="scientific">Sediminispirochaeta smaragdinae (strain DSM 11293 / JCM 15392 / SEBR 4228)</name>
    <name type="common">Spirochaeta smaragdinae</name>
    <dbReference type="NCBI Taxonomy" id="573413"/>
    <lineage>
        <taxon>Bacteria</taxon>
        <taxon>Pseudomonadati</taxon>
        <taxon>Spirochaetota</taxon>
        <taxon>Spirochaetia</taxon>
        <taxon>Spirochaetales</taxon>
        <taxon>Spirochaetaceae</taxon>
        <taxon>Sediminispirochaeta</taxon>
    </lineage>
</organism>
<dbReference type="PANTHER" id="PTHR23133">
    <property type="entry name" value="IMIDAZOLEGLYCEROL-PHOSPHATE DEHYDRATASE HIS7"/>
    <property type="match status" value="1"/>
</dbReference>
<dbReference type="EMBL" id="CP002116">
    <property type="protein sequence ID" value="ADK82240.1"/>
    <property type="molecule type" value="Genomic_DNA"/>
</dbReference>
<dbReference type="CDD" id="cd07914">
    <property type="entry name" value="IGPD"/>
    <property type="match status" value="1"/>
</dbReference>
<dbReference type="GO" id="GO:0005737">
    <property type="term" value="C:cytoplasm"/>
    <property type="evidence" value="ECO:0007669"/>
    <property type="project" value="UniProtKB-SubCell"/>
</dbReference>
<proteinExistence type="inferred from homology"/>
<keyword evidence="3 6" id="KW-0028">Amino-acid biosynthesis</keyword>
<evidence type="ECO:0000256" key="3">
    <source>
        <dbReference type="ARBA" id="ARBA00022605"/>
    </source>
</evidence>
<keyword evidence="9" id="KW-1185">Reference proteome</keyword>
<dbReference type="InterPro" id="IPR020568">
    <property type="entry name" value="Ribosomal_Su5_D2-typ_SF"/>
</dbReference>
<dbReference type="FunFam" id="3.30.230.40:FF:000003">
    <property type="entry name" value="Imidazoleglycerol-phosphate dehydratase HisB"/>
    <property type="match status" value="1"/>
</dbReference>
<evidence type="ECO:0000313" key="9">
    <source>
        <dbReference type="Proteomes" id="UP000002318"/>
    </source>
</evidence>
<dbReference type="NCBIfam" id="NF002114">
    <property type="entry name" value="PRK00951.2-4"/>
    <property type="match status" value="1"/>
</dbReference>
<dbReference type="RefSeq" id="WP_013255699.1">
    <property type="nucleotide sequence ID" value="NC_014364.1"/>
</dbReference>
<dbReference type="STRING" id="573413.Spirs_3142"/>
<dbReference type="EC" id="4.2.1.19" evidence="6 7"/>
<gene>
    <name evidence="6" type="primary">hisB</name>
    <name evidence="8" type="ordered locus">Spirs_3142</name>
</gene>
<dbReference type="Pfam" id="PF00475">
    <property type="entry name" value="IGPD"/>
    <property type="match status" value="1"/>
</dbReference>
<comment type="subcellular location">
    <subcellularLocation>
        <location evidence="6 7">Cytoplasm</location>
    </subcellularLocation>
</comment>
<name>E1R5B2_SEDSS</name>
<dbReference type="Gene3D" id="3.30.230.40">
    <property type="entry name" value="Imidazole glycerol phosphate dehydratase, domain 1"/>
    <property type="match status" value="2"/>
</dbReference>
<dbReference type="KEGG" id="ssm:Spirs_3142"/>
<dbReference type="SUPFAM" id="SSF54211">
    <property type="entry name" value="Ribosomal protein S5 domain 2-like"/>
    <property type="match status" value="2"/>
</dbReference>
<evidence type="ECO:0000256" key="4">
    <source>
        <dbReference type="ARBA" id="ARBA00023102"/>
    </source>
</evidence>
<dbReference type="HOGENOM" id="CLU_044308_3_0_12"/>
<dbReference type="InterPro" id="IPR020565">
    <property type="entry name" value="ImidazoleglycerP_deHydtase_CS"/>
</dbReference>
<dbReference type="PANTHER" id="PTHR23133:SF2">
    <property type="entry name" value="IMIDAZOLEGLYCEROL-PHOSPHATE DEHYDRATASE"/>
    <property type="match status" value="1"/>
</dbReference>
<keyword evidence="6" id="KW-0963">Cytoplasm</keyword>